<feature type="transmembrane region" description="Helical" evidence="6">
    <location>
        <begin position="359"/>
        <end position="379"/>
    </location>
</feature>
<comment type="subcellular location">
    <subcellularLocation>
        <location evidence="1">Cell membrane</location>
        <topology evidence="1">Multi-pass membrane protein</topology>
    </subcellularLocation>
</comment>
<feature type="transmembrane region" description="Helical" evidence="6">
    <location>
        <begin position="182"/>
        <end position="201"/>
    </location>
</feature>
<dbReference type="Proteomes" id="UP000307244">
    <property type="component" value="Unassembled WGS sequence"/>
</dbReference>
<feature type="transmembrane region" description="Helical" evidence="6">
    <location>
        <begin position="331"/>
        <end position="352"/>
    </location>
</feature>
<dbReference type="AlphaFoldDB" id="A0A4U1CE51"/>
<dbReference type="OrthoDB" id="650636at2"/>
<feature type="transmembrane region" description="Helical" evidence="6">
    <location>
        <begin position="44"/>
        <end position="66"/>
    </location>
</feature>
<comment type="caution">
    <text evidence="7">The sequence shown here is derived from an EMBL/GenBank/DDBJ whole genome shotgun (WGS) entry which is preliminary data.</text>
</comment>
<evidence type="ECO:0000256" key="1">
    <source>
        <dbReference type="ARBA" id="ARBA00004651"/>
    </source>
</evidence>
<feature type="transmembrane region" description="Helical" evidence="6">
    <location>
        <begin position="12"/>
        <end position="32"/>
    </location>
</feature>
<evidence type="ECO:0000256" key="2">
    <source>
        <dbReference type="ARBA" id="ARBA00022475"/>
    </source>
</evidence>
<evidence type="ECO:0000256" key="4">
    <source>
        <dbReference type="ARBA" id="ARBA00022989"/>
    </source>
</evidence>
<keyword evidence="5 6" id="KW-0472">Membrane</keyword>
<evidence type="ECO:0000256" key="5">
    <source>
        <dbReference type="ARBA" id="ARBA00023136"/>
    </source>
</evidence>
<dbReference type="GO" id="GO:0005886">
    <property type="term" value="C:plasma membrane"/>
    <property type="evidence" value="ECO:0007669"/>
    <property type="project" value="UniProtKB-SubCell"/>
</dbReference>
<proteinExistence type="predicted"/>
<dbReference type="PANTHER" id="PTHR30250:SF11">
    <property type="entry name" value="O-ANTIGEN TRANSPORTER-RELATED"/>
    <property type="match status" value="1"/>
</dbReference>
<feature type="transmembrane region" description="Helical" evidence="6">
    <location>
        <begin position="117"/>
        <end position="137"/>
    </location>
</feature>
<evidence type="ECO:0000313" key="8">
    <source>
        <dbReference type="Proteomes" id="UP000307244"/>
    </source>
</evidence>
<keyword evidence="2" id="KW-1003">Cell membrane</keyword>
<accession>A0A4U1CE51</accession>
<dbReference type="InterPro" id="IPR002797">
    <property type="entry name" value="Polysacc_synth"/>
</dbReference>
<gene>
    <name evidence="7" type="ORF">FA047_16050</name>
</gene>
<reference evidence="7 8" key="1">
    <citation type="submission" date="2019-04" db="EMBL/GenBank/DDBJ databases">
        <title>Pedobacter sp. RP-3-15 sp. nov., isolated from Arctic soil.</title>
        <authorList>
            <person name="Dahal R.H."/>
            <person name="Kim D.-U."/>
        </authorList>
    </citation>
    <scope>NUCLEOTIDE SEQUENCE [LARGE SCALE GENOMIC DNA]</scope>
    <source>
        <strain evidence="7 8">RP-3-15</strain>
    </source>
</reference>
<evidence type="ECO:0000313" key="7">
    <source>
        <dbReference type="EMBL" id="TKC05268.1"/>
    </source>
</evidence>
<dbReference type="EMBL" id="SWBQ01000004">
    <property type="protein sequence ID" value="TKC05268.1"/>
    <property type="molecule type" value="Genomic_DNA"/>
</dbReference>
<feature type="transmembrane region" description="Helical" evidence="6">
    <location>
        <begin position="385"/>
        <end position="405"/>
    </location>
</feature>
<keyword evidence="4 6" id="KW-1133">Transmembrane helix</keyword>
<evidence type="ECO:0000256" key="3">
    <source>
        <dbReference type="ARBA" id="ARBA00022692"/>
    </source>
</evidence>
<keyword evidence="8" id="KW-1185">Reference proteome</keyword>
<protein>
    <submittedName>
        <fullName evidence="7">Flippase</fullName>
    </submittedName>
</protein>
<keyword evidence="3 6" id="KW-0812">Transmembrane</keyword>
<dbReference type="PANTHER" id="PTHR30250">
    <property type="entry name" value="PST FAMILY PREDICTED COLANIC ACID TRANSPORTER"/>
    <property type="match status" value="1"/>
</dbReference>
<feature type="transmembrane region" description="Helical" evidence="6">
    <location>
        <begin position="252"/>
        <end position="276"/>
    </location>
</feature>
<feature type="transmembrane region" description="Helical" evidence="6">
    <location>
        <begin position="213"/>
        <end position="232"/>
    </location>
</feature>
<dbReference type="RefSeq" id="WP_136837086.1">
    <property type="nucleotide sequence ID" value="NZ_SWBQ01000004.1"/>
</dbReference>
<name>A0A4U1CE51_9SPHI</name>
<evidence type="ECO:0000256" key="6">
    <source>
        <dbReference type="SAM" id="Phobius"/>
    </source>
</evidence>
<feature type="transmembrane region" description="Helical" evidence="6">
    <location>
        <begin position="149"/>
        <end position="170"/>
    </location>
</feature>
<feature type="transmembrane region" description="Helical" evidence="6">
    <location>
        <begin position="288"/>
        <end position="311"/>
    </location>
</feature>
<dbReference type="InterPro" id="IPR050833">
    <property type="entry name" value="Poly_Biosynth_Transport"/>
</dbReference>
<organism evidence="7 8">
    <name type="scientific">Pedobacter frigoris</name>
    <dbReference type="NCBI Taxonomy" id="2571272"/>
    <lineage>
        <taxon>Bacteria</taxon>
        <taxon>Pseudomonadati</taxon>
        <taxon>Bacteroidota</taxon>
        <taxon>Sphingobacteriia</taxon>
        <taxon>Sphingobacteriales</taxon>
        <taxon>Sphingobacteriaceae</taxon>
        <taxon>Pedobacter</taxon>
    </lineage>
</organism>
<dbReference type="Pfam" id="PF01943">
    <property type="entry name" value="Polysacc_synt"/>
    <property type="match status" value="1"/>
</dbReference>
<feature type="transmembrane region" description="Helical" evidence="6">
    <location>
        <begin position="86"/>
        <end position="111"/>
    </location>
</feature>
<sequence length="430" mass="49411">MIKSLALFKNTAIYLTANVINAAIPFALIPVLTNYLSPEEYGIIALYTLFVSFITPFIGLSVHGAITRKYFSLNRIDFRQYIGNCLYIVLISLILFIVIISFLGTPISYFSGLPEDILYPVVLISFFQYITLILLSILQVKEKSIQYGILQIGVSLLNFGLSYLFLVKYLEGWRGRLLAWEYAAGSFAIISFLIILIYQKAIFKFKISFIKDILNFSLPLIPHTVGGLIIALSDRLIISKILGLNETGIYTISFQISSILLIVLTSFNSAYVPWLFNKLKINDKKINIQIVVMSYYFMVCILLMVVIGYLISPIFFEFFVGEGFREGSKYLFWMLLCFGLNGMYFLVSNYIFYANKTKFLAATTFFIAIINVPICYFFTKKWGLMGSVQSSVLSWFLLFLITWALSNRVYNMPWKIGFFEAIKFKMKFRF</sequence>